<dbReference type="EMBL" id="QFRA01000017">
    <property type="protein sequence ID" value="PZR04372.1"/>
    <property type="molecule type" value="Genomic_DNA"/>
</dbReference>
<sequence>MAKLLREISTLDDPRSRGKALAANKTGLWRWRVGNYRVIADIIDDHIVVLVVDVGHRSTIYTS</sequence>
<dbReference type="RefSeq" id="WP_303735075.1">
    <property type="nucleotide sequence ID" value="NZ_CAKZHK010000010.1"/>
</dbReference>
<dbReference type="Pfam" id="PF05016">
    <property type="entry name" value="ParE_toxin"/>
    <property type="match status" value="1"/>
</dbReference>
<comment type="caution">
    <text evidence="3">The sequence shown here is derived from an EMBL/GenBank/DDBJ whole genome shotgun (WGS) entry which is preliminary data.</text>
</comment>
<dbReference type="InterPro" id="IPR007712">
    <property type="entry name" value="RelE/ParE_toxin"/>
</dbReference>
<gene>
    <name evidence="3" type="ORF">DI525_07085</name>
</gene>
<dbReference type="PANTHER" id="PTHR35601:SF1">
    <property type="entry name" value="TOXIN RELE"/>
    <property type="match status" value="1"/>
</dbReference>
<dbReference type="Gene3D" id="3.30.2310.20">
    <property type="entry name" value="RelE-like"/>
    <property type="match status" value="1"/>
</dbReference>
<protein>
    <submittedName>
        <fullName evidence="3">Plasmid stabilization protein</fullName>
    </submittedName>
</protein>
<proteinExistence type="inferred from homology"/>
<dbReference type="InterPro" id="IPR035093">
    <property type="entry name" value="RelE/ParE_toxin_dom_sf"/>
</dbReference>
<comment type="similarity">
    <text evidence="1">Belongs to the RelE toxin family.</text>
</comment>
<evidence type="ECO:0000313" key="4">
    <source>
        <dbReference type="Proteomes" id="UP000249432"/>
    </source>
</evidence>
<dbReference type="AlphaFoldDB" id="A0A2W5SN62"/>
<evidence type="ECO:0000256" key="2">
    <source>
        <dbReference type="ARBA" id="ARBA00022649"/>
    </source>
</evidence>
<evidence type="ECO:0000256" key="1">
    <source>
        <dbReference type="ARBA" id="ARBA00006226"/>
    </source>
</evidence>
<name>A0A2W5SN62_9CORY</name>
<accession>A0A2W5SN62</accession>
<dbReference type="SUPFAM" id="SSF143011">
    <property type="entry name" value="RelE-like"/>
    <property type="match status" value="1"/>
</dbReference>
<evidence type="ECO:0000313" key="3">
    <source>
        <dbReference type="EMBL" id="PZR04372.1"/>
    </source>
</evidence>
<reference evidence="3 4" key="1">
    <citation type="submission" date="2017-08" db="EMBL/GenBank/DDBJ databases">
        <title>Infants hospitalized years apart are colonized by the same room-sourced microbial strains.</title>
        <authorList>
            <person name="Brooks B."/>
            <person name="Olm M.R."/>
            <person name="Firek B.A."/>
            <person name="Baker R."/>
            <person name="Thomas B.C."/>
            <person name="Morowitz M.J."/>
            <person name="Banfield J.F."/>
        </authorList>
    </citation>
    <scope>NUCLEOTIDE SEQUENCE [LARGE SCALE GENOMIC DNA]</scope>
    <source>
        <strain evidence="3">S2_003_000_R1_3</strain>
    </source>
</reference>
<dbReference type="Proteomes" id="UP000249432">
    <property type="component" value="Unassembled WGS sequence"/>
</dbReference>
<dbReference type="PANTHER" id="PTHR35601">
    <property type="entry name" value="TOXIN RELE"/>
    <property type="match status" value="1"/>
</dbReference>
<organism evidence="3 4">
    <name type="scientific">Corynebacterium kroppenstedtii</name>
    <dbReference type="NCBI Taxonomy" id="161879"/>
    <lineage>
        <taxon>Bacteria</taxon>
        <taxon>Bacillati</taxon>
        <taxon>Actinomycetota</taxon>
        <taxon>Actinomycetes</taxon>
        <taxon>Mycobacteriales</taxon>
        <taxon>Corynebacteriaceae</taxon>
        <taxon>Corynebacterium</taxon>
    </lineage>
</organism>
<keyword evidence="2" id="KW-1277">Toxin-antitoxin system</keyword>